<dbReference type="Pfam" id="PF00672">
    <property type="entry name" value="HAMP"/>
    <property type="match status" value="1"/>
</dbReference>
<dbReference type="CDD" id="cd01949">
    <property type="entry name" value="GGDEF"/>
    <property type="match status" value="1"/>
</dbReference>
<dbReference type="Gene3D" id="3.30.110.200">
    <property type="match status" value="1"/>
</dbReference>
<dbReference type="Gene3D" id="6.10.340.10">
    <property type="match status" value="1"/>
</dbReference>
<accession>K4KLX8</accession>
<dbReference type="InterPro" id="IPR003660">
    <property type="entry name" value="HAMP_dom"/>
</dbReference>
<dbReference type="CDD" id="cd01948">
    <property type="entry name" value="EAL"/>
    <property type="match status" value="1"/>
</dbReference>
<dbReference type="HOGENOM" id="CLU_000445_109_1_6"/>
<dbReference type="AlphaFoldDB" id="K4KLX8"/>
<dbReference type="GO" id="GO:0016020">
    <property type="term" value="C:membrane"/>
    <property type="evidence" value="ECO:0007669"/>
    <property type="project" value="InterPro"/>
</dbReference>
<dbReference type="OrthoDB" id="5894408at2"/>
<dbReference type="InterPro" id="IPR001633">
    <property type="entry name" value="EAL_dom"/>
</dbReference>
<dbReference type="InterPro" id="IPR035919">
    <property type="entry name" value="EAL_sf"/>
</dbReference>
<dbReference type="CDD" id="cd06225">
    <property type="entry name" value="HAMP"/>
    <property type="match status" value="1"/>
</dbReference>
<dbReference type="Gene3D" id="3.20.20.450">
    <property type="entry name" value="EAL domain"/>
    <property type="match status" value="1"/>
</dbReference>
<dbReference type="KEGG" id="saga:M5M_09515"/>
<feature type="domain" description="GGDEF" evidence="4">
    <location>
        <begin position="266"/>
        <end position="396"/>
    </location>
</feature>
<dbReference type="InterPro" id="IPR032244">
    <property type="entry name" value="LapD_MoxY_N"/>
</dbReference>
<name>K4KLX8_SIMAS</name>
<dbReference type="Pfam" id="PF00990">
    <property type="entry name" value="GGDEF"/>
    <property type="match status" value="1"/>
</dbReference>
<dbReference type="EMBL" id="CP003746">
    <property type="protein sequence ID" value="AFU99088.1"/>
    <property type="molecule type" value="Genomic_DNA"/>
</dbReference>
<dbReference type="InterPro" id="IPR050706">
    <property type="entry name" value="Cyclic-di-GMP_PDE-like"/>
</dbReference>
<feature type="domain" description="EAL" evidence="2">
    <location>
        <begin position="404"/>
        <end position="646"/>
    </location>
</feature>
<dbReference type="InterPro" id="IPR000160">
    <property type="entry name" value="GGDEF_dom"/>
</dbReference>
<evidence type="ECO:0000313" key="6">
    <source>
        <dbReference type="Proteomes" id="UP000000466"/>
    </source>
</evidence>
<dbReference type="PANTHER" id="PTHR33121">
    <property type="entry name" value="CYCLIC DI-GMP PHOSPHODIESTERASE PDEF"/>
    <property type="match status" value="1"/>
</dbReference>
<dbReference type="RefSeq" id="WP_015047252.1">
    <property type="nucleotide sequence ID" value="NC_018868.3"/>
</dbReference>
<feature type="transmembrane region" description="Helical" evidence="1">
    <location>
        <begin position="153"/>
        <end position="175"/>
    </location>
</feature>
<dbReference type="SUPFAM" id="SSF55073">
    <property type="entry name" value="Nucleotide cyclase"/>
    <property type="match status" value="1"/>
</dbReference>
<dbReference type="PROSITE" id="PS50883">
    <property type="entry name" value="EAL"/>
    <property type="match status" value="1"/>
</dbReference>
<evidence type="ECO:0000259" key="2">
    <source>
        <dbReference type="PROSITE" id="PS50883"/>
    </source>
</evidence>
<dbReference type="InterPro" id="IPR029787">
    <property type="entry name" value="Nucleotide_cyclase"/>
</dbReference>
<proteinExistence type="predicted"/>
<sequence length="646" mass="71581">MSLLRQLIFAITCLVIVLLAGNLVVSVFNARSYFYEQMQVHAQDTATALGFSISQAAQDKDLVLVGSMIDVIFDRGYYREIVYLDLNGQVLVERNQQLEADGVPAWFIDLIEIPEPAGKSEVISGWFRLGELKVSAHTGLAYRDLWRVFNEQLWLFMFTAVLAYGLAGIALHFLLRPLRQVERQAEAICRREFTEQATLPRTRELRRMVLAMNRMVVKIRDMFREQLELTESLHRASHQDAVTGLSNRVDFDARLESFIQSERGGGEGALLLLQISDMQTYNQLQGREAGDLLLKQVAALLVPMVERWPGAIVSRRGGADFCIFVPAIEREQTESLCAGLAQALQQIAWPEGSIPAAIGAVHVPAVTLDSQLLANADEALRRAQHQRRPAWMMAEPSGSAGRPANEWQQLLGRLLDAGGLVLHYQPVCDASQSLLHAEVLVRIPVDGQLQSAGRVLPLVERFGLAPKLDRCVLQKLAQVLPVPECDLCVNLSPSTVADTGFGLWLSHFLGQHPAIAERLILEVSEQVMVNHRSELTDLLARVQAQGVRVALDHFGQAGKAFNYLQSLALYSLKIDRSFIRAIDASQENQFFVKSLAQIAHSCDMMVLAEGVETAAEWQQITALGLDGGMGYLLGHPAEDLPVDEQG</sequence>
<dbReference type="SUPFAM" id="SSF141868">
    <property type="entry name" value="EAL domain-like"/>
    <property type="match status" value="1"/>
</dbReference>
<organism evidence="5 6">
    <name type="scientific">Simiduia agarivorans (strain DSM 21679 / JCM 13881 / BCRC 17597 / SA1)</name>
    <dbReference type="NCBI Taxonomy" id="1117647"/>
    <lineage>
        <taxon>Bacteria</taxon>
        <taxon>Pseudomonadati</taxon>
        <taxon>Pseudomonadota</taxon>
        <taxon>Gammaproteobacteria</taxon>
        <taxon>Cellvibrionales</taxon>
        <taxon>Cellvibrionaceae</taxon>
        <taxon>Simiduia</taxon>
    </lineage>
</organism>
<protein>
    <submittedName>
        <fullName evidence="5">Diguanylate cyclase/phosphodiesterase</fullName>
    </submittedName>
</protein>
<dbReference type="eggNOG" id="COG2200">
    <property type="taxonomic scope" value="Bacteria"/>
</dbReference>
<dbReference type="Proteomes" id="UP000000466">
    <property type="component" value="Chromosome"/>
</dbReference>
<dbReference type="PROSITE" id="PS50887">
    <property type="entry name" value="GGDEF"/>
    <property type="match status" value="1"/>
</dbReference>
<dbReference type="SMART" id="SM00052">
    <property type="entry name" value="EAL"/>
    <property type="match status" value="1"/>
</dbReference>
<gene>
    <name evidence="5" type="ordered locus">M5M_09515</name>
</gene>
<keyword evidence="1" id="KW-0812">Transmembrane</keyword>
<dbReference type="eggNOG" id="COG2199">
    <property type="taxonomic scope" value="Bacteria"/>
</dbReference>
<keyword evidence="6" id="KW-1185">Reference proteome</keyword>
<dbReference type="Pfam" id="PF16448">
    <property type="entry name" value="LapD_MoxY_N"/>
    <property type="match status" value="1"/>
</dbReference>
<feature type="domain" description="HAMP" evidence="3">
    <location>
        <begin position="172"/>
        <end position="224"/>
    </location>
</feature>
<feature type="transmembrane region" description="Helical" evidence="1">
    <location>
        <begin position="6"/>
        <end position="28"/>
    </location>
</feature>
<evidence type="ECO:0000256" key="1">
    <source>
        <dbReference type="SAM" id="Phobius"/>
    </source>
</evidence>
<reference evidence="5 6" key="1">
    <citation type="journal article" date="2013" name="Genome Announc.">
        <title>Complete genome sequence of Simiduia agarivorans SA1(T), a marine bacterium able to degrade a variety of polysaccharides.</title>
        <authorList>
            <person name="Lin S.Y."/>
            <person name="Shieh W.Y."/>
            <person name="Chen J.S."/>
            <person name="Tang S.L."/>
        </authorList>
    </citation>
    <scope>NUCLEOTIDE SEQUENCE [LARGE SCALE GENOMIC DNA]</scope>
    <source>
        <strain evidence="6">DSM 21679 / JCM 13881 / BCRC 17597 / SA1</strain>
    </source>
</reference>
<dbReference type="NCBIfam" id="TIGR00254">
    <property type="entry name" value="GGDEF"/>
    <property type="match status" value="1"/>
</dbReference>
<dbReference type="InterPro" id="IPR043128">
    <property type="entry name" value="Rev_trsase/Diguanyl_cyclase"/>
</dbReference>
<dbReference type="Pfam" id="PF00563">
    <property type="entry name" value="EAL"/>
    <property type="match status" value="1"/>
</dbReference>
<dbReference type="PANTHER" id="PTHR33121:SF70">
    <property type="entry name" value="SIGNALING PROTEIN YKOW"/>
    <property type="match status" value="1"/>
</dbReference>
<dbReference type="SMART" id="SM00304">
    <property type="entry name" value="HAMP"/>
    <property type="match status" value="1"/>
</dbReference>
<dbReference type="Gene3D" id="3.30.70.270">
    <property type="match status" value="1"/>
</dbReference>
<dbReference type="InterPro" id="IPR042461">
    <property type="entry name" value="LapD_MoxY_peri_C"/>
</dbReference>
<evidence type="ECO:0000259" key="3">
    <source>
        <dbReference type="PROSITE" id="PS50885"/>
    </source>
</evidence>
<dbReference type="STRING" id="1117647.M5M_09515"/>
<keyword evidence="1" id="KW-1133">Transmembrane helix</keyword>
<evidence type="ECO:0000259" key="4">
    <source>
        <dbReference type="PROSITE" id="PS50887"/>
    </source>
</evidence>
<dbReference type="GO" id="GO:0007165">
    <property type="term" value="P:signal transduction"/>
    <property type="evidence" value="ECO:0007669"/>
    <property type="project" value="InterPro"/>
</dbReference>
<dbReference type="GO" id="GO:0071111">
    <property type="term" value="F:cyclic-guanylate-specific phosphodiesterase activity"/>
    <property type="evidence" value="ECO:0007669"/>
    <property type="project" value="InterPro"/>
</dbReference>
<evidence type="ECO:0000313" key="5">
    <source>
        <dbReference type="EMBL" id="AFU99088.1"/>
    </source>
</evidence>
<dbReference type="SMART" id="SM00267">
    <property type="entry name" value="GGDEF"/>
    <property type="match status" value="1"/>
</dbReference>
<dbReference type="PROSITE" id="PS50885">
    <property type="entry name" value="HAMP"/>
    <property type="match status" value="1"/>
</dbReference>
<keyword evidence="1" id="KW-0472">Membrane</keyword>
<dbReference type="Gene3D" id="6.20.270.20">
    <property type="entry name" value="LapD/MoxY periplasmic domain"/>
    <property type="match status" value="1"/>
</dbReference>